<dbReference type="EMBL" id="CP079105">
    <property type="protein sequence ID" value="QXQ13164.1"/>
    <property type="molecule type" value="Genomic_DNA"/>
</dbReference>
<evidence type="ECO:0000313" key="2">
    <source>
        <dbReference type="Proteomes" id="UP000887023"/>
    </source>
</evidence>
<dbReference type="SUPFAM" id="SSF82171">
    <property type="entry name" value="DPP6 N-terminal domain-like"/>
    <property type="match status" value="1"/>
</dbReference>
<dbReference type="PANTHER" id="PTHR47197">
    <property type="entry name" value="PROTEIN NIRF"/>
    <property type="match status" value="1"/>
</dbReference>
<dbReference type="SUPFAM" id="SSF69304">
    <property type="entry name" value="Tricorn protease N-terminal domain"/>
    <property type="match status" value="1"/>
</dbReference>
<evidence type="ECO:0000313" key="1">
    <source>
        <dbReference type="EMBL" id="QXQ13164.1"/>
    </source>
</evidence>
<accession>A0ABX8S5N1</accession>
<dbReference type="Proteomes" id="UP000887023">
    <property type="component" value="Chromosome"/>
</dbReference>
<name>A0ABX8S5N1_9ACTN</name>
<dbReference type="SUPFAM" id="SSF50974">
    <property type="entry name" value="Nitrous oxide reductase, N-terminal domain"/>
    <property type="match status" value="2"/>
</dbReference>
<gene>
    <name evidence="1" type="ORF">KV203_14925</name>
</gene>
<dbReference type="RefSeq" id="WP_157079833.1">
    <property type="nucleotide sequence ID" value="NZ_CBCRUZ010000008.1"/>
</dbReference>
<dbReference type="InterPro" id="IPR011045">
    <property type="entry name" value="N2O_reductase_N"/>
</dbReference>
<dbReference type="PANTHER" id="PTHR47197:SF3">
    <property type="entry name" value="DIHYDRO-HEME D1 DEHYDROGENASE"/>
    <property type="match status" value="1"/>
</dbReference>
<dbReference type="InterPro" id="IPR051200">
    <property type="entry name" value="Host-pathogen_enzymatic-act"/>
</dbReference>
<sequence>MAVTDTTVIDPTLTEAVPLRSVGTATSPDTGAAEAIANQGIASTAAALDTPIEDIQTIGPADEDLAAPAPDAVDAAPAAGLLALAGLPLLGGGAAPTGVPPTPWLLMWWMRRTTDSDFDWFTDAATGAVTPQITNAAMLTTDTNGVGDQAPILVITPTATDPDSGGVTYRVDIGDFDGDDELPAVTVSDLVHGSITDHGDGTVTYTPTDAARYGAGAAGATDADKFEYVTATATDRNGLATTVQVTVPIAADDTLVISDNTVLNVQPSSSRDGSRLYLTHPSYSADEPTYNEVTVVDTDTGRSRILTVPGSPSSPIVESIDGTHAFVVSSVQAESGGDEYTSYLTTFDTATGAATSVEVGSGRANLLVISPTGDQGAFVRQIGEESVLTVFDTVTSTVTATASTPGRVGIASVDKPIVFTPDGGRIVYTTTDRSSTAISYLTTLDTTTGATTTVSQPGIAADLLLAADGAHAYLTSGDLSGPDYVTYLTALDTTTGTTTTANASGKPFDAVVGTDGTVYLATGPHNNAGVASFVAVDPTTGTATTIYSSASTPSHVLLSADGTRGYYTTTNTDGPTTTELHSVELTAGAADVELTAGAADSVLVTAGSPRSLVRGPDGNHVYLTTTRIGDPTGASVTDFIGIDTTTGARTIMVTTPGLPSRYSAGPVEPVFTPDGRTAVLTTLGYGASAGTYVSYSTTIDTSTGTAHTVELAGAPEGNSIAPDGSWALINTLDGNVFSSPVFDLTLLRLAHADDNQAPILVITPVSIDPDTGAVDYHVDIADPDGTGELPDVTVSELVHGSITDHGDGTVTYTPTEAARYAAGAVGATDADKFEYVTVTATDRGGAATVVQVVVPIAPLTATFQADSVAYDFPGTVDRTTYSADGTRAYLIDSTTDSTTGDTAVRLSIIDTTSGAVTATAALPGTVSSTIEGPDGGHLYLLSGTSDEDGSTTYFSSVDTATGTTTSTAVASFTDYQMSGTPTSDLSLSDDGSRAYYASSALDRSLVLYTIDTGTGTATSLVVPGTANPFSTPTGYSAPRVSDDGDTAYILTLYPASGRSDASSRLSVVDTATGASTSYYGNPSGVVQLTPDGEQAYFYTVSPYRGDSTAVLLITSDTRTATTVAPAATQGAELVVTADGRHAYYVADVPNPPSGSYPIQVTLIDTATGTARAVFTAADSVPITGPDSGTHLVLTPDGNRAYVVTATATAGAWTTVLTSIDTATGTPTDVLTTAGAPAKVWTAPDGTCAFLVTAIGSTTTLTTVDTATGAYTSVELPSDWRYPEFSPDGAYAYRVNGDTVQIFQTATGATTTVPTGPNPGYLQIAPDGRTALIRAQGSTGGVTVTLLQPSGADQPSATMLT</sequence>
<reference evidence="1" key="1">
    <citation type="submission" date="2021-07" db="EMBL/GenBank/DDBJ databases">
        <title>Candidatus Kaistella beijingensis sp. nov. isolated from a municipal wastewater treatment plant is involved in sludge foaming.</title>
        <authorList>
            <person name="Song Y."/>
            <person name="Liu S.-J."/>
        </authorList>
    </citation>
    <scope>NUCLEOTIDE SEQUENCE</scope>
    <source>
        <strain evidence="1">DSM 43998</strain>
    </source>
</reference>
<protein>
    <submittedName>
        <fullName evidence="1">Uncharacterized protein</fullName>
    </submittedName>
</protein>
<keyword evidence="2" id="KW-1185">Reference proteome</keyword>
<dbReference type="InterPro" id="IPR015943">
    <property type="entry name" value="WD40/YVTN_repeat-like_dom_sf"/>
</dbReference>
<proteinExistence type="predicted"/>
<dbReference type="Gene3D" id="2.130.10.10">
    <property type="entry name" value="YVTN repeat-like/Quinoprotein amine dehydrogenase"/>
    <property type="match status" value="5"/>
</dbReference>
<organism evidence="1 2">
    <name type="scientific">Skermania pinensis</name>
    <dbReference type="NCBI Taxonomy" id="39122"/>
    <lineage>
        <taxon>Bacteria</taxon>
        <taxon>Bacillati</taxon>
        <taxon>Actinomycetota</taxon>
        <taxon>Actinomycetes</taxon>
        <taxon>Mycobacteriales</taxon>
        <taxon>Gordoniaceae</taxon>
        <taxon>Skermania</taxon>
    </lineage>
</organism>